<dbReference type="InterPro" id="IPR033177">
    <property type="entry name" value="PSD-B"/>
</dbReference>
<dbReference type="AlphaFoldDB" id="A0A429XDJ1"/>
<evidence type="ECO:0000256" key="7">
    <source>
        <dbReference type="ARBA" id="ARBA00023145"/>
    </source>
</evidence>
<organism evidence="13 14">
    <name type="scientific">Siminovitchia terrae</name>
    <name type="common">Bacillus terrae</name>
    <dbReference type="NCBI Taxonomy" id="1914933"/>
    <lineage>
        <taxon>Bacteria</taxon>
        <taxon>Bacillati</taxon>
        <taxon>Bacillota</taxon>
        <taxon>Bacilli</taxon>
        <taxon>Bacillales</taxon>
        <taxon>Bacillaceae</taxon>
        <taxon>Siminovitchia</taxon>
    </lineage>
</organism>
<dbReference type="EC" id="4.1.1.65" evidence="3"/>
<dbReference type="UniPathway" id="UPA00558"/>
<evidence type="ECO:0000256" key="3">
    <source>
        <dbReference type="ARBA" id="ARBA00012243"/>
    </source>
</evidence>
<evidence type="ECO:0000256" key="11">
    <source>
        <dbReference type="ARBA" id="ARBA00023317"/>
    </source>
</evidence>
<dbReference type="OrthoDB" id="9802030at2"/>
<dbReference type="NCBIfam" id="TIGR00163">
    <property type="entry name" value="PS_decarb"/>
    <property type="match status" value="1"/>
</dbReference>
<dbReference type="PANTHER" id="PTHR10067">
    <property type="entry name" value="PHOSPHATIDYLSERINE DECARBOXYLASE"/>
    <property type="match status" value="1"/>
</dbReference>
<keyword evidence="5" id="KW-0210">Decarboxylase</keyword>
<keyword evidence="7" id="KW-0865">Zymogen</keyword>
<evidence type="ECO:0000313" key="13">
    <source>
        <dbReference type="EMBL" id="RST61517.1"/>
    </source>
</evidence>
<comment type="caution">
    <text evidence="13">The sequence shown here is derived from an EMBL/GenBank/DDBJ whole genome shotgun (WGS) entry which is preliminary data.</text>
</comment>
<name>A0A429XDJ1_SIMTE</name>
<proteinExistence type="predicted"/>
<reference evidence="13 14" key="1">
    <citation type="submission" date="2018-12" db="EMBL/GenBank/DDBJ databases">
        <authorList>
            <person name="Sun L."/>
            <person name="Chen Z."/>
        </authorList>
    </citation>
    <scope>NUCLEOTIDE SEQUENCE [LARGE SCALE GENOMIC DNA]</scope>
    <source>
        <strain evidence="13 14">LMG 29736</strain>
    </source>
</reference>
<evidence type="ECO:0000256" key="10">
    <source>
        <dbReference type="ARBA" id="ARBA00023264"/>
    </source>
</evidence>
<evidence type="ECO:0000313" key="14">
    <source>
        <dbReference type="Proteomes" id="UP000287296"/>
    </source>
</evidence>
<dbReference type="PANTHER" id="PTHR10067:SF6">
    <property type="entry name" value="PHOSPHATIDYLSERINE DECARBOXYLASE PROENZYME, MITOCHONDRIAL"/>
    <property type="match status" value="1"/>
</dbReference>
<evidence type="ECO:0000256" key="8">
    <source>
        <dbReference type="ARBA" id="ARBA00023209"/>
    </source>
</evidence>
<evidence type="ECO:0000256" key="6">
    <source>
        <dbReference type="ARBA" id="ARBA00023098"/>
    </source>
</evidence>
<gene>
    <name evidence="13" type="ORF">D5F11_001115</name>
</gene>
<comment type="pathway">
    <text evidence="2">Lipid metabolism.</text>
</comment>
<keyword evidence="4" id="KW-0444">Lipid biosynthesis</keyword>
<evidence type="ECO:0000256" key="4">
    <source>
        <dbReference type="ARBA" id="ARBA00022516"/>
    </source>
</evidence>
<evidence type="ECO:0000256" key="12">
    <source>
        <dbReference type="ARBA" id="ARBA00024326"/>
    </source>
</evidence>
<dbReference type="Pfam" id="PF02666">
    <property type="entry name" value="PS_Dcarbxylase"/>
    <property type="match status" value="1"/>
</dbReference>
<accession>A0A429XDJ1</accession>
<keyword evidence="8" id="KW-0594">Phospholipid biosynthesis</keyword>
<protein>
    <recommendedName>
        <fullName evidence="3">phosphatidylserine decarboxylase</fullName>
        <ecNumber evidence="3">4.1.1.65</ecNumber>
    </recommendedName>
</protein>
<evidence type="ECO:0000256" key="1">
    <source>
        <dbReference type="ARBA" id="ARBA00001928"/>
    </source>
</evidence>
<dbReference type="GO" id="GO:0006646">
    <property type="term" value="P:phosphatidylethanolamine biosynthetic process"/>
    <property type="evidence" value="ECO:0007669"/>
    <property type="project" value="UniProtKB-UniPathway"/>
</dbReference>
<dbReference type="InterPro" id="IPR003817">
    <property type="entry name" value="PS_Dcarbxylase"/>
</dbReference>
<dbReference type="GO" id="GO:0004609">
    <property type="term" value="F:phosphatidylserine decarboxylase activity"/>
    <property type="evidence" value="ECO:0007669"/>
    <property type="project" value="UniProtKB-EC"/>
</dbReference>
<comment type="cofactor">
    <cofactor evidence="1">
        <name>pyruvate</name>
        <dbReference type="ChEBI" id="CHEBI:15361"/>
    </cofactor>
</comment>
<dbReference type="NCBIfam" id="NF002853">
    <property type="entry name" value="PRK03140.1"/>
    <property type="match status" value="1"/>
</dbReference>
<keyword evidence="6" id="KW-0443">Lipid metabolism</keyword>
<dbReference type="EMBL" id="QYTW02000001">
    <property type="protein sequence ID" value="RST61517.1"/>
    <property type="molecule type" value="Genomic_DNA"/>
</dbReference>
<sequence>MKAALYRFFIELTNGPFISAALRKFTNSRMSRVFIKSYAAHYQINQDEMSKDIRSYSTLHSFFTRRLKEGARVVDNTHDSVASPVDGVIEDTGTITSSKEIIAKGKTYSISEMLGSKHQTEKYEGGTYIIIYLSPSHYHRIHSPVSGKVVNSYSLGSKSFPVNRFGLKFGHSVLAKNHRVVTEICSEETTVAVVKVGAMFINSVVVTNTEREWEKGEEVAYFSFGSTVILLFQKGAFIPGDIVKSAGEIKMGEPLGRLSGKKNQ</sequence>
<evidence type="ECO:0000256" key="9">
    <source>
        <dbReference type="ARBA" id="ARBA00023239"/>
    </source>
</evidence>
<keyword evidence="10" id="KW-1208">Phospholipid metabolism</keyword>
<keyword evidence="11" id="KW-0670">Pyruvate</keyword>
<evidence type="ECO:0000256" key="5">
    <source>
        <dbReference type="ARBA" id="ARBA00022793"/>
    </source>
</evidence>
<evidence type="ECO:0000256" key="2">
    <source>
        <dbReference type="ARBA" id="ARBA00005189"/>
    </source>
</evidence>
<keyword evidence="9 13" id="KW-0456">Lyase</keyword>
<dbReference type="RefSeq" id="WP_120114898.1">
    <property type="nucleotide sequence ID" value="NZ_QYTW02000001.1"/>
</dbReference>
<comment type="pathway">
    <text evidence="12">Phospholipid metabolism; phosphatidylethanolamine biosynthesis.</text>
</comment>
<dbReference type="Proteomes" id="UP000287296">
    <property type="component" value="Unassembled WGS sequence"/>
</dbReference>